<reference evidence="1 2" key="1">
    <citation type="submission" date="2019-03" db="EMBL/GenBank/DDBJ databases">
        <title>Genomic Encyclopedia of Archaeal and Bacterial Type Strains, Phase II (KMG-II): from individual species to whole genera.</title>
        <authorList>
            <person name="Goeker M."/>
        </authorList>
    </citation>
    <scope>NUCLEOTIDE SEQUENCE [LARGE SCALE GENOMIC DNA]</scope>
    <source>
        <strain evidence="1 2">DSM 45499</strain>
    </source>
</reference>
<organism evidence="1 2">
    <name type="scientific">Actinophytocola oryzae</name>
    <dbReference type="NCBI Taxonomy" id="502181"/>
    <lineage>
        <taxon>Bacteria</taxon>
        <taxon>Bacillati</taxon>
        <taxon>Actinomycetota</taxon>
        <taxon>Actinomycetes</taxon>
        <taxon>Pseudonocardiales</taxon>
        <taxon>Pseudonocardiaceae</taxon>
    </lineage>
</organism>
<proteinExistence type="predicted"/>
<gene>
    <name evidence="1" type="ORF">CLV71_11493</name>
</gene>
<comment type="caution">
    <text evidence="1">The sequence shown here is derived from an EMBL/GenBank/DDBJ whole genome shotgun (WGS) entry which is preliminary data.</text>
</comment>
<dbReference type="EMBL" id="SOCP01000014">
    <property type="protein sequence ID" value="TDV44184.1"/>
    <property type="molecule type" value="Genomic_DNA"/>
</dbReference>
<protein>
    <submittedName>
        <fullName evidence="1">Uncharacterized protein</fullName>
    </submittedName>
</protein>
<name>A0A4R7V5U0_9PSEU</name>
<evidence type="ECO:0000313" key="2">
    <source>
        <dbReference type="Proteomes" id="UP000294927"/>
    </source>
</evidence>
<evidence type="ECO:0000313" key="1">
    <source>
        <dbReference type="EMBL" id="TDV44184.1"/>
    </source>
</evidence>
<keyword evidence="2" id="KW-1185">Reference proteome</keyword>
<dbReference type="AlphaFoldDB" id="A0A4R7V5U0"/>
<accession>A0A4R7V5U0</accession>
<sequence>MWGTSLIVSSYVIIREGCPIAMTIDNAEQAQITCGRPPTESFEFVIHREAIRALAELCDDALQQMDHLNNAEADRTT</sequence>
<dbReference type="Proteomes" id="UP000294927">
    <property type="component" value="Unassembled WGS sequence"/>
</dbReference>